<evidence type="ECO:0000259" key="3">
    <source>
        <dbReference type="Pfam" id="PF00534"/>
    </source>
</evidence>
<reference evidence="5 6" key="1">
    <citation type="submission" date="2019-06" db="EMBL/GenBank/DDBJ databases">
        <title>Sequencing the genomes of 1000 actinobacteria strains.</title>
        <authorList>
            <person name="Klenk H.-P."/>
        </authorList>
    </citation>
    <scope>NUCLEOTIDE SEQUENCE [LARGE SCALE GENOMIC DNA]</scope>
    <source>
        <strain evidence="5 6">DSM 18082</strain>
    </source>
</reference>
<dbReference type="EMBL" id="VFOQ01000001">
    <property type="protein sequence ID" value="TQL59985.1"/>
    <property type="molecule type" value="Genomic_DNA"/>
</dbReference>
<evidence type="ECO:0000313" key="6">
    <source>
        <dbReference type="Proteomes" id="UP000319514"/>
    </source>
</evidence>
<dbReference type="Gene3D" id="3.40.50.2000">
    <property type="entry name" value="Glycogen Phosphorylase B"/>
    <property type="match status" value="2"/>
</dbReference>
<protein>
    <submittedName>
        <fullName evidence="5">Glycosyltransferase involved in cell wall biosynthesis</fullName>
    </submittedName>
</protein>
<dbReference type="PANTHER" id="PTHR46401:SF2">
    <property type="entry name" value="GLYCOSYLTRANSFERASE WBBK-RELATED"/>
    <property type="match status" value="1"/>
</dbReference>
<feature type="domain" description="Glycosyltransferase subfamily 4-like N-terminal" evidence="4">
    <location>
        <begin position="15"/>
        <end position="165"/>
    </location>
</feature>
<dbReference type="InterPro" id="IPR028098">
    <property type="entry name" value="Glyco_trans_4-like_N"/>
</dbReference>
<keyword evidence="2 5" id="KW-0808">Transferase</keyword>
<dbReference type="Pfam" id="PF00534">
    <property type="entry name" value="Glycos_transf_1"/>
    <property type="match status" value="1"/>
</dbReference>
<keyword evidence="6" id="KW-1185">Reference proteome</keyword>
<dbReference type="AlphaFoldDB" id="A0A542ZI16"/>
<sequence>MDVGLVVEQCRAAVPGGTGRYTAELAQALMAAAEGTASLTGWVAEAVRAPELGLPIRSLHLAPQALARVWERGLGPGIRGADVVHAPTLLVPPRRRGQQLVVTIHDVVPWTHPETLTPRGVRFHQRMGARAAREASLVLTPTEAVAAQVRTILDPRAEVRALPPGRSSLPVPDDPTAVRAALGIEPGPYVLFVGTAEPRKGLDVLLEAFAEPVLAGCRLVVAGPSGWGGVDVQAQARSRGLEPVVHVTGRVTDTELAALYAGAAALAMPSRAEGFGLPVLEAMSCGVPVVTSDDPALVEVGAGATLVAPVGDHACLAQQLATAVNEPSPGGRLAAMGRTRSADFDWQATGRSLWSLYRGL</sequence>
<proteinExistence type="predicted"/>
<dbReference type="RefSeq" id="WP_141787935.1">
    <property type="nucleotide sequence ID" value="NZ_BAAAKX010000005.1"/>
</dbReference>
<evidence type="ECO:0000313" key="5">
    <source>
        <dbReference type="EMBL" id="TQL59985.1"/>
    </source>
</evidence>
<organism evidence="5 6">
    <name type="scientific">Oryzihumus leptocrescens</name>
    <dbReference type="NCBI Taxonomy" id="297536"/>
    <lineage>
        <taxon>Bacteria</taxon>
        <taxon>Bacillati</taxon>
        <taxon>Actinomycetota</taxon>
        <taxon>Actinomycetes</taxon>
        <taxon>Micrococcales</taxon>
        <taxon>Intrasporangiaceae</taxon>
        <taxon>Oryzihumus</taxon>
    </lineage>
</organism>
<dbReference type="Pfam" id="PF13439">
    <property type="entry name" value="Glyco_transf_4"/>
    <property type="match status" value="1"/>
</dbReference>
<evidence type="ECO:0000259" key="4">
    <source>
        <dbReference type="Pfam" id="PF13439"/>
    </source>
</evidence>
<accession>A0A542ZI16</accession>
<name>A0A542ZI16_9MICO</name>
<dbReference type="Proteomes" id="UP000319514">
    <property type="component" value="Unassembled WGS sequence"/>
</dbReference>
<keyword evidence="1" id="KW-0328">Glycosyltransferase</keyword>
<evidence type="ECO:0000256" key="1">
    <source>
        <dbReference type="ARBA" id="ARBA00022676"/>
    </source>
</evidence>
<dbReference type="GO" id="GO:0016757">
    <property type="term" value="F:glycosyltransferase activity"/>
    <property type="evidence" value="ECO:0007669"/>
    <property type="project" value="UniProtKB-KW"/>
</dbReference>
<dbReference type="InterPro" id="IPR001296">
    <property type="entry name" value="Glyco_trans_1"/>
</dbReference>
<comment type="caution">
    <text evidence="5">The sequence shown here is derived from an EMBL/GenBank/DDBJ whole genome shotgun (WGS) entry which is preliminary data.</text>
</comment>
<dbReference type="OrthoDB" id="9801609at2"/>
<dbReference type="GO" id="GO:0009103">
    <property type="term" value="P:lipopolysaccharide biosynthetic process"/>
    <property type="evidence" value="ECO:0007669"/>
    <property type="project" value="TreeGrafter"/>
</dbReference>
<dbReference type="CDD" id="cd03809">
    <property type="entry name" value="GT4_MtfB-like"/>
    <property type="match status" value="1"/>
</dbReference>
<feature type="domain" description="Glycosyl transferase family 1" evidence="3">
    <location>
        <begin position="180"/>
        <end position="327"/>
    </location>
</feature>
<dbReference type="SUPFAM" id="SSF53756">
    <property type="entry name" value="UDP-Glycosyltransferase/glycogen phosphorylase"/>
    <property type="match status" value="1"/>
</dbReference>
<dbReference type="PANTHER" id="PTHR46401">
    <property type="entry name" value="GLYCOSYLTRANSFERASE WBBK-RELATED"/>
    <property type="match status" value="1"/>
</dbReference>
<evidence type="ECO:0000256" key="2">
    <source>
        <dbReference type="ARBA" id="ARBA00022679"/>
    </source>
</evidence>
<gene>
    <name evidence="5" type="ORF">FB474_1360</name>
</gene>